<dbReference type="OrthoDB" id="9797415at2"/>
<dbReference type="InterPro" id="IPR036412">
    <property type="entry name" value="HAD-like_sf"/>
</dbReference>
<dbReference type="Pfam" id="PF00702">
    <property type="entry name" value="Hydrolase"/>
    <property type="match status" value="1"/>
</dbReference>
<keyword evidence="2" id="KW-1185">Reference proteome</keyword>
<keyword evidence="1" id="KW-0378">Hydrolase</keyword>
<dbReference type="NCBIfam" id="TIGR01509">
    <property type="entry name" value="HAD-SF-IA-v3"/>
    <property type="match status" value="1"/>
</dbReference>
<evidence type="ECO:0000313" key="2">
    <source>
        <dbReference type="Proteomes" id="UP000295124"/>
    </source>
</evidence>
<dbReference type="SUPFAM" id="SSF56784">
    <property type="entry name" value="HAD-like"/>
    <property type="match status" value="1"/>
</dbReference>
<dbReference type="EMBL" id="SMKX01000233">
    <property type="protein sequence ID" value="TDD44539.1"/>
    <property type="molecule type" value="Genomic_DNA"/>
</dbReference>
<dbReference type="SFLD" id="SFLDG01129">
    <property type="entry name" value="C1.5:_HAD__Beta-PGM__Phosphata"/>
    <property type="match status" value="1"/>
</dbReference>
<proteinExistence type="predicted"/>
<comment type="caution">
    <text evidence="1">The sequence shown here is derived from an EMBL/GenBank/DDBJ whole genome shotgun (WGS) entry which is preliminary data.</text>
</comment>
<reference evidence="1 2" key="1">
    <citation type="submission" date="2019-03" db="EMBL/GenBank/DDBJ databases">
        <title>Draft genome sequences of novel Actinobacteria.</title>
        <authorList>
            <person name="Sahin N."/>
            <person name="Ay H."/>
            <person name="Saygin H."/>
        </authorList>
    </citation>
    <scope>NUCLEOTIDE SEQUENCE [LARGE SCALE GENOMIC DNA]</scope>
    <source>
        <strain evidence="1 2">JCM 13523</strain>
    </source>
</reference>
<evidence type="ECO:0000313" key="1">
    <source>
        <dbReference type="EMBL" id="TDD44539.1"/>
    </source>
</evidence>
<dbReference type="Gene3D" id="3.40.50.1000">
    <property type="entry name" value="HAD superfamily/HAD-like"/>
    <property type="match status" value="1"/>
</dbReference>
<dbReference type="InterPro" id="IPR006439">
    <property type="entry name" value="HAD-SF_hydro_IA"/>
</dbReference>
<gene>
    <name evidence="1" type="ORF">E1263_40510</name>
</gene>
<sequence>MTSAITTVLFDADGVIQRGTQDWTARLYGMVEEGVGEEFITDLMRSERPAIAGKEDFRDAIADVLTRWNATATVSEAIEPWHWFAAEPVVVDLIQKLRRSGIQCHLATNQHAYRRDIMRDDRGYDDLFDQSFYSCDLGLAKPDPAYFRAILGATGVPASSVLFIDDIPANVEGARSIGIKAEVYDLANGTDALSELLRSYELPA</sequence>
<dbReference type="AlphaFoldDB" id="A0A4R4YKH2"/>
<dbReference type="GO" id="GO:0016787">
    <property type="term" value="F:hydrolase activity"/>
    <property type="evidence" value="ECO:0007669"/>
    <property type="project" value="UniProtKB-KW"/>
</dbReference>
<accession>A0A4R4YKH2</accession>
<protein>
    <submittedName>
        <fullName evidence="1">HAD family hydrolase</fullName>
    </submittedName>
</protein>
<dbReference type="Proteomes" id="UP000295124">
    <property type="component" value="Unassembled WGS sequence"/>
</dbReference>
<dbReference type="PANTHER" id="PTHR43611">
    <property type="entry name" value="ALPHA-D-GLUCOSE 1-PHOSPHATE PHOSPHATASE"/>
    <property type="match status" value="1"/>
</dbReference>
<dbReference type="InterPro" id="IPR023214">
    <property type="entry name" value="HAD_sf"/>
</dbReference>
<name>A0A4R4YKH2_9ACTN</name>
<dbReference type="RefSeq" id="WP_132177464.1">
    <property type="nucleotide sequence ID" value="NZ_SMKX01000233.1"/>
</dbReference>
<dbReference type="PRINTS" id="PR00413">
    <property type="entry name" value="HADHALOGNASE"/>
</dbReference>
<dbReference type="PANTHER" id="PTHR43611:SF3">
    <property type="entry name" value="FLAVIN MONONUCLEOTIDE HYDROLASE 1, CHLOROPLATIC"/>
    <property type="match status" value="1"/>
</dbReference>
<dbReference type="SFLD" id="SFLDS00003">
    <property type="entry name" value="Haloacid_Dehalogenase"/>
    <property type="match status" value="1"/>
</dbReference>
<organism evidence="1 2">
    <name type="scientific">Kribbella antibiotica</name>
    <dbReference type="NCBI Taxonomy" id="190195"/>
    <lineage>
        <taxon>Bacteria</taxon>
        <taxon>Bacillati</taxon>
        <taxon>Actinomycetota</taxon>
        <taxon>Actinomycetes</taxon>
        <taxon>Propionibacteriales</taxon>
        <taxon>Kribbellaceae</taxon>
        <taxon>Kribbella</taxon>
    </lineage>
</organism>